<dbReference type="SUPFAM" id="SSF53756">
    <property type="entry name" value="UDP-Glycosyltransferase/glycogen phosphorylase"/>
    <property type="match status" value="1"/>
</dbReference>
<evidence type="ECO:0000259" key="1">
    <source>
        <dbReference type="Pfam" id="PF00534"/>
    </source>
</evidence>
<evidence type="ECO:0000313" key="2">
    <source>
        <dbReference type="EMBL" id="PWJ59296.1"/>
    </source>
</evidence>
<evidence type="ECO:0000313" key="3">
    <source>
        <dbReference type="Proteomes" id="UP000245880"/>
    </source>
</evidence>
<accession>A0A316APF4</accession>
<name>A0A316APF4_9BACT</name>
<proteinExistence type="predicted"/>
<feature type="domain" description="Glycosyl transferase family 1" evidence="1">
    <location>
        <begin position="210"/>
        <end position="375"/>
    </location>
</feature>
<dbReference type="PANTHER" id="PTHR12526">
    <property type="entry name" value="GLYCOSYLTRANSFERASE"/>
    <property type="match status" value="1"/>
</dbReference>
<keyword evidence="3" id="KW-1185">Reference proteome</keyword>
<sequence>MTQKKILFVCHDANRAGSQLLLLQLIRLLKERGVPMHLLLCDGGELEKDFEEVISITRFYHQNPDGTTLPLTDKLLKKVSLYKLYEEYTVQKANDRIIAELKSQNIGLLFINSVANATIYHDFLQFFHDLPVVLFVHELAMSVKIYTYEKHLNFLLRKTDHLIAVAQAVANFYVKKYDFPLRNVSIFTLIDHALIDQKLERVQHGVLEKNYKIPEEAIVIGGCGNAEWRKGNDIFNWIARKVIQTTSPLPVFFVWVGAGPQHEIYELIQSDIRLMGLSDRIILIPPTPQVLDYINRFDVLLLSSREDPYPLVVLEAALQEIPVICFKDAGGAPELIEADAGFVVPFLDIDAAAEAAIKLVLDPALRESLGQTARQKVLARHNTLKSIGNIEAIIQKFIPLQVSEKQNQ</sequence>
<dbReference type="OrthoDB" id="655095at2"/>
<dbReference type="PANTHER" id="PTHR12526:SF630">
    <property type="entry name" value="GLYCOSYLTRANSFERASE"/>
    <property type="match status" value="1"/>
</dbReference>
<reference evidence="2 3" key="1">
    <citation type="submission" date="2018-03" db="EMBL/GenBank/DDBJ databases">
        <title>Genomic Encyclopedia of Archaeal and Bacterial Type Strains, Phase II (KMG-II): from individual species to whole genera.</title>
        <authorList>
            <person name="Goeker M."/>
        </authorList>
    </citation>
    <scope>NUCLEOTIDE SEQUENCE [LARGE SCALE GENOMIC DNA]</scope>
    <source>
        <strain evidence="2 3">DSM 100346</strain>
    </source>
</reference>
<dbReference type="EMBL" id="QGDT01000002">
    <property type="protein sequence ID" value="PWJ59296.1"/>
    <property type="molecule type" value="Genomic_DNA"/>
</dbReference>
<dbReference type="CDD" id="cd03801">
    <property type="entry name" value="GT4_PimA-like"/>
    <property type="match status" value="1"/>
</dbReference>
<dbReference type="Pfam" id="PF00534">
    <property type="entry name" value="Glycos_transf_1"/>
    <property type="match status" value="1"/>
</dbReference>
<keyword evidence="2" id="KW-0808">Transferase</keyword>
<organism evidence="2 3">
    <name type="scientific">Dyadobacter jejuensis</name>
    <dbReference type="NCBI Taxonomy" id="1082580"/>
    <lineage>
        <taxon>Bacteria</taxon>
        <taxon>Pseudomonadati</taxon>
        <taxon>Bacteroidota</taxon>
        <taxon>Cytophagia</taxon>
        <taxon>Cytophagales</taxon>
        <taxon>Spirosomataceae</taxon>
        <taxon>Dyadobacter</taxon>
    </lineage>
</organism>
<dbReference type="Proteomes" id="UP000245880">
    <property type="component" value="Unassembled WGS sequence"/>
</dbReference>
<comment type="caution">
    <text evidence="2">The sequence shown here is derived from an EMBL/GenBank/DDBJ whole genome shotgun (WGS) entry which is preliminary data.</text>
</comment>
<protein>
    <submittedName>
        <fullName evidence="2">Glycosyltransferase involved in cell wall biosynthesis</fullName>
    </submittedName>
</protein>
<gene>
    <name evidence="2" type="ORF">CLV98_102128</name>
</gene>
<dbReference type="InterPro" id="IPR001296">
    <property type="entry name" value="Glyco_trans_1"/>
</dbReference>
<dbReference type="GO" id="GO:0016757">
    <property type="term" value="F:glycosyltransferase activity"/>
    <property type="evidence" value="ECO:0007669"/>
    <property type="project" value="InterPro"/>
</dbReference>
<dbReference type="AlphaFoldDB" id="A0A316APF4"/>
<dbReference type="Gene3D" id="3.40.50.2000">
    <property type="entry name" value="Glycogen Phosphorylase B"/>
    <property type="match status" value="2"/>
</dbReference>
<dbReference type="RefSeq" id="WP_109673196.1">
    <property type="nucleotide sequence ID" value="NZ_QGDT01000002.1"/>
</dbReference>